<name>A0A8D8C6E5_CULPI</name>
<dbReference type="AlphaFoldDB" id="A0A8D8C6E5"/>
<evidence type="ECO:0000313" key="2">
    <source>
        <dbReference type="EMBL" id="CAG6487846.1"/>
    </source>
</evidence>
<reference evidence="2" key="1">
    <citation type="submission" date="2021-05" db="EMBL/GenBank/DDBJ databases">
        <authorList>
            <person name="Alioto T."/>
            <person name="Alioto T."/>
            <person name="Gomez Garrido J."/>
        </authorList>
    </citation>
    <scope>NUCLEOTIDE SEQUENCE</scope>
</reference>
<keyword evidence="1" id="KW-0472">Membrane</keyword>
<proteinExistence type="predicted"/>
<dbReference type="EMBL" id="HBUE01310348">
    <property type="protein sequence ID" value="CAG6582998.1"/>
    <property type="molecule type" value="Transcribed_RNA"/>
</dbReference>
<feature type="transmembrane region" description="Helical" evidence="1">
    <location>
        <begin position="6"/>
        <end position="25"/>
    </location>
</feature>
<sequence length="146" mass="17161">MLWTKLVYFFKSICFILIESILLILNHIRICLKHSMQTSNNHNMEKVDKDSTQQHKLHSKKTSEKLEIQLRIPDRALAREIMLKTIALLDATAQDESVDAVEREQARHCIELIKRDNASLYGSELLEKNYQTEVHHHEVFADKKHE</sequence>
<keyword evidence="1" id="KW-1133">Transmembrane helix</keyword>
<keyword evidence="1" id="KW-0812">Transmembrane</keyword>
<evidence type="ECO:0000256" key="1">
    <source>
        <dbReference type="SAM" id="Phobius"/>
    </source>
</evidence>
<accession>A0A8D8C6E5</accession>
<dbReference type="EMBL" id="HBUE01108280">
    <property type="protein sequence ID" value="CAG6487846.1"/>
    <property type="molecule type" value="Transcribed_RNA"/>
</dbReference>
<protein>
    <submittedName>
        <fullName evidence="2">(northern house mosquito) hypothetical protein</fullName>
    </submittedName>
</protein>
<dbReference type="EMBL" id="HBUE01204112">
    <property type="protein sequence ID" value="CAG6531152.1"/>
    <property type="molecule type" value="Transcribed_RNA"/>
</dbReference>
<organism evidence="2">
    <name type="scientific">Culex pipiens</name>
    <name type="common">House mosquito</name>
    <dbReference type="NCBI Taxonomy" id="7175"/>
    <lineage>
        <taxon>Eukaryota</taxon>
        <taxon>Metazoa</taxon>
        <taxon>Ecdysozoa</taxon>
        <taxon>Arthropoda</taxon>
        <taxon>Hexapoda</taxon>
        <taxon>Insecta</taxon>
        <taxon>Pterygota</taxon>
        <taxon>Neoptera</taxon>
        <taxon>Endopterygota</taxon>
        <taxon>Diptera</taxon>
        <taxon>Nematocera</taxon>
        <taxon>Culicoidea</taxon>
        <taxon>Culicidae</taxon>
        <taxon>Culicinae</taxon>
        <taxon>Culicini</taxon>
        <taxon>Culex</taxon>
        <taxon>Culex</taxon>
    </lineage>
</organism>